<comment type="caution">
    <text evidence="1">The sequence shown here is derived from an EMBL/GenBank/DDBJ whole genome shotgun (WGS) entry which is preliminary data.</text>
</comment>
<name>A0AAV4NT44_CAEEX</name>
<protein>
    <submittedName>
        <fullName evidence="1">Uncharacterized protein</fullName>
    </submittedName>
</protein>
<gene>
    <name evidence="1" type="ORF">CEXT_401751</name>
</gene>
<evidence type="ECO:0000313" key="2">
    <source>
        <dbReference type="Proteomes" id="UP001054945"/>
    </source>
</evidence>
<sequence>MLVFSMAEQSTLPAYLMRPILSPESGETIYLELCPRGGQLKLGFGLLKALFTQGGISVISHDLFDSCSKEGERRIKVISLSEGELAPLLMQ</sequence>
<dbReference type="Proteomes" id="UP001054945">
    <property type="component" value="Unassembled WGS sequence"/>
</dbReference>
<reference evidence="1 2" key="1">
    <citation type="submission" date="2021-06" db="EMBL/GenBank/DDBJ databases">
        <title>Caerostris extrusa draft genome.</title>
        <authorList>
            <person name="Kono N."/>
            <person name="Arakawa K."/>
        </authorList>
    </citation>
    <scope>NUCLEOTIDE SEQUENCE [LARGE SCALE GENOMIC DNA]</scope>
</reference>
<organism evidence="1 2">
    <name type="scientific">Caerostris extrusa</name>
    <name type="common">Bark spider</name>
    <name type="synonym">Caerostris bankana</name>
    <dbReference type="NCBI Taxonomy" id="172846"/>
    <lineage>
        <taxon>Eukaryota</taxon>
        <taxon>Metazoa</taxon>
        <taxon>Ecdysozoa</taxon>
        <taxon>Arthropoda</taxon>
        <taxon>Chelicerata</taxon>
        <taxon>Arachnida</taxon>
        <taxon>Araneae</taxon>
        <taxon>Araneomorphae</taxon>
        <taxon>Entelegynae</taxon>
        <taxon>Araneoidea</taxon>
        <taxon>Araneidae</taxon>
        <taxon>Caerostris</taxon>
    </lineage>
</organism>
<dbReference type="AlphaFoldDB" id="A0AAV4NT44"/>
<keyword evidence="2" id="KW-1185">Reference proteome</keyword>
<dbReference type="EMBL" id="BPLR01003739">
    <property type="protein sequence ID" value="GIX88120.1"/>
    <property type="molecule type" value="Genomic_DNA"/>
</dbReference>
<accession>A0AAV4NT44</accession>
<evidence type="ECO:0000313" key="1">
    <source>
        <dbReference type="EMBL" id="GIX88120.1"/>
    </source>
</evidence>
<proteinExistence type="predicted"/>